<organism evidence="9 10">
    <name type="scientific">Thalassotalea euphylliae</name>
    <dbReference type="NCBI Taxonomy" id="1655234"/>
    <lineage>
        <taxon>Bacteria</taxon>
        <taxon>Pseudomonadati</taxon>
        <taxon>Pseudomonadota</taxon>
        <taxon>Gammaproteobacteria</taxon>
        <taxon>Alteromonadales</taxon>
        <taxon>Colwelliaceae</taxon>
        <taxon>Thalassotalea</taxon>
    </lineage>
</organism>
<comment type="similarity">
    <text evidence="1">Belongs to the glycerophosphoryl diester phosphodiesterase family.</text>
</comment>
<dbReference type="PROSITE" id="PS51704">
    <property type="entry name" value="GP_PDE"/>
    <property type="match status" value="1"/>
</dbReference>
<gene>
    <name evidence="9" type="ORF">DXX93_06715</name>
</gene>
<dbReference type="RefSeq" id="WP_116007423.1">
    <property type="nucleotide sequence ID" value="NZ_QUOU01000001.1"/>
</dbReference>
<evidence type="ECO:0000256" key="2">
    <source>
        <dbReference type="ARBA" id="ARBA00012247"/>
    </source>
</evidence>
<dbReference type="GO" id="GO:0008889">
    <property type="term" value="F:glycerophosphodiester phosphodiesterase activity"/>
    <property type="evidence" value="ECO:0007669"/>
    <property type="project" value="UniProtKB-EC"/>
</dbReference>
<dbReference type="NCBIfam" id="NF008354">
    <property type="entry name" value="PRK11143.1"/>
    <property type="match status" value="1"/>
</dbReference>
<dbReference type="InterPro" id="IPR030395">
    <property type="entry name" value="GP_PDE_dom"/>
</dbReference>
<dbReference type="SUPFAM" id="SSF51695">
    <property type="entry name" value="PLC-like phosphodiesterases"/>
    <property type="match status" value="1"/>
</dbReference>
<evidence type="ECO:0000256" key="4">
    <source>
        <dbReference type="ARBA" id="ARBA00022798"/>
    </source>
</evidence>
<evidence type="ECO:0000259" key="8">
    <source>
        <dbReference type="PROSITE" id="PS51704"/>
    </source>
</evidence>
<evidence type="ECO:0000256" key="7">
    <source>
        <dbReference type="SAM" id="SignalP"/>
    </source>
</evidence>
<proteinExistence type="inferred from homology"/>
<evidence type="ECO:0000256" key="3">
    <source>
        <dbReference type="ARBA" id="ARBA00022729"/>
    </source>
</evidence>
<comment type="caution">
    <text evidence="9">The sequence shown here is derived from an EMBL/GenBank/DDBJ whole genome shotgun (WGS) entry which is preliminary data.</text>
</comment>
<accession>A0A3E0TP53</accession>
<feature type="signal peptide" evidence="7">
    <location>
        <begin position="1"/>
        <end position="19"/>
    </location>
</feature>
<dbReference type="CDD" id="cd08600">
    <property type="entry name" value="GDPD_EcGlpQ_like"/>
    <property type="match status" value="1"/>
</dbReference>
<dbReference type="FunFam" id="3.20.20.190:FF:000009">
    <property type="entry name" value="Glycerophosphodiester phosphodiesterase, periplasmic"/>
    <property type="match status" value="1"/>
</dbReference>
<evidence type="ECO:0000256" key="6">
    <source>
        <dbReference type="ARBA" id="ARBA00047512"/>
    </source>
</evidence>
<feature type="domain" description="GP-PDE" evidence="8">
    <location>
        <begin position="44"/>
        <end position="367"/>
    </location>
</feature>
<evidence type="ECO:0000256" key="1">
    <source>
        <dbReference type="ARBA" id="ARBA00007277"/>
    </source>
</evidence>
<dbReference type="PANTHER" id="PTHR43620">
    <property type="entry name" value="GLYCEROPHOSPHORYL DIESTER PHOSPHODIESTERASE"/>
    <property type="match status" value="1"/>
</dbReference>
<protein>
    <recommendedName>
        <fullName evidence="2">glycerophosphodiester phosphodiesterase</fullName>
        <ecNumber evidence="2">3.1.4.46</ecNumber>
    </recommendedName>
</protein>
<name>A0A3E0TP53_9GAMM</name>
<keyword evidence="4" id="KW-0319">Glycerol metabolism</keyword>
<dbReference type="OrthoDB" id="9795622at2"/>
<dbReference type="GO" id="GO:0042597">
    <property type="term" value="C:periplasmic space"/>
    <property type="evidence" value="ECO:0007669"/>
    <property type="project" value="TreeGrafter"/>
</dbReference>
<evidence type="ECO:0000256" key="5">
    <source>
        <dbReference type="ARBA" id="ARBA00022801"/>
    </source>
</evidence>
<keyword evidence="3 7" id="KW-0732">Signal</keyword>
<dbReference type="EC" id="3.1.4.46" evidence="2"/>
<dbReference type="PANTHER" id="PTHR43620:SF7">
    <property type="entry name" value="GLYCEROPHOSPHODIESTER PHOSPHODIESTERASE GDPD5-RELATED"/>
    <property type="match status" value="1"/>
</dbReference>
<reference evidence="9 10" key="1">
    <citation type="submission" date="2018-08" db="EMBL/GenBank/DDBJ databases">
        <title>Thalassotalea euphylliae genome.</title>
        <authorList>
            <person name="Summers S."/>
            <person name="Rice S.A."/>
            <person name="Freckelton M.L."/>
            <person name="Nedved B.T."/>
            <person name="Hadfield M.G."/>
        </authorList>
    </citation>
    <scope>NUCLEOTIDE SEQUENCE [LARGE SCALE GENOMIC DNA]</scope>
    <source>
        <strain evidence="9 10">H1</strain>
    </source>
</reference>
<dbReference type="Gene3D" id="3.20.20.190">
    <property type="entry name" value="Phosphatidylinositol (PI) phosphodiesterase"/>
    <property type="match status" value="1"/>
</dbReference>
<dbReference type="GO" id="GO:0006629">
    <property type="term" value="P:lipid metabolic process"/>
    <property type="evidence" value="ECO:0007669"/>
    <property type="project" value="InterPro"/>
</dbReference>
<dbReference type="EMBL" id="QUOU01000001">
    <property type="protein sequence ID" value="REL26304.1"/>
    <property type="molecule type" value="Genomic_DNA"/>
</dbReference>
<dbReference type="Proteomes" id="UP000256478">
    <property type="component" value="Unassembled WGS sequence"/>
</dbReference>
<dbReference type="AlphaFoldDB" id="A0A3E0TP53"/>
<evidence type="ECO:0000313" key="9">
    <source>
        <dbReference type="EMBL" id="REL26304.1"/>
    </source>
</evidence>
<dbReference type="InterPro" id="IPR017946">
    <property type="entry name" value="PLC-like_Pdiesterase_TIM-brl"/>
</dbReference>
<sequence>MMKNTFLLCSALVVSAVLWGCQTTDNVQPSPKNDKRVSLTRPPVTIIAHRGASGHLPEHTMASKALAYGMGADFIEQDVVMTKDDHLLVHHDLTLDATTNVATVFPDRKRQDGHFYVIDFTLAELKKLHVFERLKSTETTTGTATGTAKYPKRFPTQTGDFRLHTFAEELTLIQALNASHQKNVGIYPEVKSPWFHHQAGKDISSAVLSTLKTYGYTQKADNVYLQSFDANELKRIKHELLPKFGMTISLVQLVAYTDWQETQELVNNQWQNYRYDWMFTRQGVADIAEYADGVGPWFPMLVDDNWQASAFLKAAQQFKLAIHPYTYRIEDTPERFDSYDQWLQFTYAELGIDGFFSDFPAKSRAALTSR</sequence>
<comment type="catalytic activity">
    <reaction evidence="6">
        <text>a sn-glycero-3-phosphodiester + H2O = an alcohol + sn-glycerol 3-phosphate + H(+)</text>
        <dbReference type="Rhea" id="RHEA:12969"/>
        <dbReference type="ChEBI" id="CHEBI:15377"/>
        <dbReference type="ChEBI" id="CHEBI:15378"/>
        <dbReference type="ChEBI" id="CHEBI:30879"/>
        <dbReference type="ChEBI" id="CHEBI:57597"/>
        <dbReference type="ChEBI" id="CHEBI:83408"/>
        <dbReference type="EC" id="3.1.4.46"/>
    </reaction>
</comment>
<dbReference type="Pfam" id="PF03009">
    <property type="entry name" value="GDPD"/>
    <property type="match status" value="1"/>
</dbReference>
<keyword evidence="5 9" id="KW-0378">Hydrolase</keyword>
<evidence type="ECO:0000313" key="10">
    <source>
        <dbReference type="Proteomes" id="UP000256478"/>
    </source>
</evidence>
<feature type="chain" id="PRO_5017667001" description="glycerophosphodiester phosphodiesterase" evidence="7">
    <location>
        <begin position="20"/>
        <end position="370"/>
    </location>
</feature>
<dbReference type="GO" id="GO:0006071">
    <property type="term" value="P:glycerol metabolic process"/>
    <property type="evidence" value="ECO:0007669"/>
    <property type="project" value="UniProtKB-KW"/>
</dbReference>